<proteinExistence type="predicted"/>
<protein>
    <submittedName>
        <fullName evidence="3">Glycogen debranching N-terminal domain-containing protein</fullName>
    </submittedName>
</protein>
<dbReference type="InterPro" id="IPR032856">
    <property type="entry name" value="GDE_N_bis"/>
</dbReference>
<feature type="domain" description="Putative glycogen debranching enzyme N-terminal" evidence="1">
    <location>
        <begin position="24"/>
        <end position="220"/>
    </location>
</feature>
<dbReference type="SUPFAM" id="SSF48208">
    <property type="entry name" value="Six-hairpin glycosidases"/>
    <property type="match status" value="1"/>
</dbReference>
<dbReference type="GO" id="GO:0005975">
    <property type="term" value="P:carbohydrate metabolic process"/>
    <property type="evidence" value="ECO:0007669"/>
    <property type="project" value="InterPro"/>
</dbReference>
<dbReference type="InterPro" id="IPR012341">
    <property type="entry name" value="6hp_glycosidase-like_sf"/>
</dbReference>
<evidence type="ECO:0000259" key="2">
    <source>
        <dbReference type="Pfam" id="PF22422"/>
    </source>
</evidence>
<gene>
    <name evidence="3" type="ORF">AB5L97_02900</name>
</gene>
<dbReference type="Pfam" id="PF14742">
    <property type="entry name" value="GDE_N_bis"/>
    <property type="match status" value="1"/>
</dbReference>
<dbReference type="KEGG" id="spue:AB5L97_02900"/>
<dbReference type="Gene3D" id="1.50.10.10">
    <property type="match status" value="1"/>
</dbReference>
<dbReference type="InterPro" id="IPR008928">
    <property type="entry name" value="6-hairpin_glycosidase_sf"/>
</dbReference>
<dbReference type="RefSeq" id="WP_369046387.1">
    <property type="nucleotide sequence ID" value="NZ_CP163302.1"/>
</dbReference>
<dbReference type="AlphaFoldDB" id="A0AB39L4Q3"/>
<organism evidence="3">
    <name type="scientific">Sinomonas puerhi</name>
    <dbReference type="NCBI Taxonomy" id="3238584"/>
    <lineage>
        <taxon>Bacteria</taxon>
        <taxon>Bacillati</taxon>
        <taxon>Actinomycetota</taxon>
        <taxon>Actinomycetes</taxon>
        <taxon>Micrococcales</taxon>
        <taxon>Micrococcaceae</taxon>
        <taxon>Sinomonas</taxon>
    </lineage>
</organism>
<evidence type="ECO:0000259" key="1">
    <source>
        <dbReference type="Pfam" id="PF14742"/>
    </source>
</evidence>
<sequence length="663" mass="70262">MDEPLKPSQPLQPSLHRQHVAVAAPSQLWLGGDGRLAPDPVGLTGVFHADTRLLDRALVTVDGAEPESVGVSVRGGRIMVDGLARNIAGETLDPAVRVVQTWNTEPGTVRHRIELTTSLPRVDCTLAVHLSADFATMDAVRVGRRTDRVEPEHHPVDGAHDAARLVWAADGRSVVVTAATPGARIVTAIERDEDDTDGFPSGHPSLVWSATLGRGEPFRAEWTAALEDAGAIVRAAQDHDAAGQANDEAPRGAVGGLLATSLTQLAGLRLVSDRAPDAPFLAAGAPWYFTLFGRDSLWAARLMLPRDSALAAGTLRALAAYQGKQRDVDSAEEQGKIPHEIRARELVVSHGPGGDQLRLPPVYYGTVDATALWLCLLGELWRTGRAPDAVRALLPAAQRAADWLLGAATGPRGFLAYRDESGHGLSNQGWKDSADAMQFLDGRRADGPIALAEVQGYAYQAALEAADLFDELRQPGGGQGLREQSSALRQFAADLRERFREGFWVDDAEGKFPAMALDGGGTPLDAPGSNMGHLLGTGLLDADEARIVVDRLVGPELFSGFGIRTLTTAAAGYWPLSYHCGSVWSHDTAIAVRGMLADGFRSEASHVARALVRAAESFGGSLPELFSGIGSDESDRALAYPAACRPQAWSAASAVVVAQALVS</sequence>
<name>A0AB39L4Q3_9MICC</name>
<dbReference type="InterPro" id="IPR054491">
    <property type="entry name" value="MGH1-like_GH"/>
</dbReference>
<accession>A0AB39L4Q3</accession>
<dbReference type="EMBL" id="CP163302">
    <property type="protein sequence ID" value="XDP45986.1"/>
    <property type="molecule type" value="Genomic_DNA"/>
</dbReference>
<evidence type="ECO:0000313" key="3">
    <source>
        <dbReference type="EMBL" id="XDP45986.1"/>
    </source>
</evidence>
<dbReference type="Pfam" id="PF22422">
    <property type="entry name" value="MGH1-like_GH"/>
    <property type="match status" value="1"/>
</dbReference>
<feature type="domain" description="Mannosylglycerate hydrolase MGH1-like glycoside hydrolase" evidence="2">
    <location>
        <begin position="330"/>
        <end position="617"/>
    </location>
</feature>
<reference evidence="3" key="1">
    <citation type="submission" date="2024-07" db="EMBL/GenBank/DDBJ databases">
        <authorList>
            <person name="fu j."/>
        </authorList>
    </citation>
    <scope>NUCLEOTIDE SEQUENCE</scope>
    <source>
        <strain evidence="3">P10A9</strain>
    </source>
</reference>